<evidence type="ECO:0000256" key="4">
    <source>
        <dbReference type="PROSITE-ProRule" id="PRU00433"/>
    </source>
</evidence>
<dbReference type="EMBL" id="DRMN01000145">
    <property type="protein sequence ID" value="HFB54702.1"/>
    <property type="molecule type" value="Genomic_DNA"/>
</dbReference>
<dbReference type="GO" id="GO:0046872">
    <property type="term" value="F:metal ion binding"/>
    <property type="evidence" value="ECO:0007669"/>
    <property type="project" value="UniProtKB-KW"/>
</dbReference>
<evidence type="ECO:0000259" key="5">
    <source>
        <dbReference type="PROSITE" id="PS51007"/>
    </source>
</evidence>
<organism evidence="6">
    <name type="scientific">Hellea balneolensis</name>
    <dbReference type="NCBI Taxonomy" id="287478"/>
    <lineage>
        <taxon>Bacteria</taxon>
        <taxon>Pseudomonadati</taxon>
        <taxon>Pseudomonadota</taxon>
        <taxon>Alphaproteobacteria</taxon>
        <taxon>Maricaulales</taxon>
        <taxon>Robiginitomaculaceae</taxon>
        <taxon>Hellea</taxon>
    </lineage>
</organism>
<proteinExistence type="predicted"/>
<dbReference type="GO" id="GO:0020037">
    <property type="term" value="F:heme binding"/>
    <property type="evidence" value="ECO:0007669"/>
    <property type="project" value="InterPro"/>
</dbReference>
<name>A0A7C3C101_9PROT</name>
<dbReference type="AlphaFoldDB" id="A0A7C3C101"/>
<dbReference type="Proteomes" id="UP000886042">
    <property type="component" value="Unassembled WGS sequence"/>
</dbReference>
<dbReference type="PROSITE" id="PS51007">
    <property type="entry name" value="CYTC"/>
    <property type="match status" value="1"/>
</dbReference>
<evidence type="ECO:0000313" key="6">
    <source>
        <dbReference type="EMBL" id="HFB54702.1"/>
    </source>
</evidence>
<dbReference type="SUPFAM" id="SSF46626">
    <property type="entry name" value="Cytochrome c"/>
    <property type="match status" value="1"/>
</dbReference>
<keyword evidence="3 4" id="KW-0408">Iron</keyword>
<evidence type="ECO:0000256" key="3">
    <source>
        <dbReference type="ARBA" id="ARBA00023004"/>
    </source>
</evidence>
<evidence type="ECO:0000256" key="1">
    <source>
        <dbReference type="ARBA" id="ARBA00022617"/>
    </source>
</evidence>
<dbReference type="GO" id="GO:0009055">
    <property type="term" value="F:electron transfer activity"/>
    <property type="evidence" value="ECO:0007669"/>
    <property type="project" value="InterPro"/>
</dbReference>
<comment type="caution">
    <text evidence="6">The sequence shown here is derived from an EMBL/GenBank/DDBJ whole genome shotgun (WGS) entry which is preliminary data.</text>
</comment>
<evidence type="ECO:0000256" key="2">
    <source>
        <dbReference type="ARBA" id="ARBA00022723"/>
    </source>
</evidence>
<feature type="domain" description="Cytochrome c" evidence="5">
    <location>
        <begin position="22"/>
        <end position="110"/>
    </location>
</feature>
<keyword evidence="2 4" id="KW-0479">Metal-binding</keyword>
<protein>
    <submittedName>
        <fullName evidence="6">Cytochrome C</fullName>
    </submittedName>
</protein>
<dbReference type="InterPro" id="IPR036909">
    <property type="entry name" value="Cyt_c-like_dom_sf"/>
</dbReference>
<keyword evidence="1 4" id="KW-0349">Heme</keyword>
<dbReference type="Gene3D" id="1.10.760.10">
    <property type="entry name" value="Cytochrome c-like domain"/>
    <property type="match status" value="1"/>
</dbReference>
<accession>A0A7C3C101</accession>
<sequence>MLAIPLYVGAQTSDKPSQTQTSNKKSSVDYFATDRAKKARQNWILNCQGCHKIDGTGRPEKGLPNLTGEVARFLHTPGGREYLSRVPGVTNASINDEDLTDLINWLLVRFDPEHIPQGHQPYTVQEVSQGRAHPLSIGAADKRADLLLALSKNTKN</sequence>
<dbReference type="InterPro" id="IPR009056">
    <property type="entry name" value="Cyt_c-like_dom"/>
</dbReference>
<reference evidence="6" key="1">
    <citation type="journal article" date="2020" name="mSystems">
        <title>Genome- and Community-Level Interaction Insights into Carbon Utilization and Element Cycling Functions of Hydrothermarchaeota in Hydrothermal Sediment.</title>
        <authorList>
            <person name="Zhou Z."/>
            <person name="Liu Y."/>
            <person name="Xu W."/>
            <person name="Pan J."/>
            <person name="Luo Z.H."/>
            <person name="Li M."/>
        </authorList>
    </citation>
    <scope>NUCLEOTIDE SEQUENCE [LARGE SCALE GENOMIC DNA]</scope>
    <source>
        <strain evidence="6">HyVt-489</strain>
    </source>
</reference>
<gene>
    <name evidence="6" type="ORF">ENJ46_02165</name>
</gene>